<evidence type="ECO:0000313" key="1">
    <source>
        <dbReference type="EMBL" id="TNJ37710.1"/>
    </source>
</evidence>
<dbReference type="EMBL" id="VDCI01000001">
    <property type="protein sequence ID" value="TNJ37710.1"/>
    <property type="molecule type" value="Genomic_DNA"/>
</dbReference>
<accession>A0A5C4S2J6</accession>
<dbReference type="AlphaFoldDB" id="A0A5C4S2J6"/>
<sequence>MRTEWLLHSARRRVVVFFNGWGMDHGIARHLLANTPEGFGYDLLSCYDYGDPRLAPDTLTELGQYDERIVVAWSLGVWAAALSGIEGVSRSLAINGTLTPLDRKQGIRPDIFQATLDGWSEKGRERFNRRICGSNESLELLQQMGVQRDVADQKRELEAIFSKLSHSTSATGYASWGFSRAVVGDRDMIFTPAAQEAAWQGVSVSVVSGMPHMPFAAMKGWQEVLVWL</sequence>
<keyword evidence="2" id="KW-1185">Reference proteome</keyword>
<proteinExistence type="predicted"/>
<dbReference type="Pfam" id="PF04301">
    <property type="entry name" value="BioG"/>
    <property type="match status" value="1"/>
</dbReference>
<organism evidence="1 2">
    <name type="scientific">Prosthecochloris vibrioformis</name>
    <name type="common">Chlorobium vibrioforme</name>
    <dbReference type="NCBI Taxonomy" id="1098"/>
    <lineage>
        <taxon>Bacteria</taxon>
        <taxon>Pseudomonadati</taxon>
        <taxon>Chlorobiota</taxon>
        <taxon>Chlorobiia</taxon>
        <taxon>Chlorobiales</taxon>
        <taxon>Chlorobiaceae</taxon>
        <taxon>Prosthecochloris</taxon>
    </lineage>
</organism>
<dbReference type="Gene3D" id="3.40.50.1820">
    <property type="entry name" value="alpha/beta hydrolase"/>
    <property type="match status" value="1"/>
</dbReference>
<reference evidence="1 2" key="1">
    <citation type="submission" date="2019-05" db="EMBL/GenBank/DDBJ databases">
        <title>Draft Whole-Genome sequence of the green sulfur bacterium Prosthecochloris vibrioformis DSM 260.</title>
        <authorList>
            <person name="Meyer T.E."/>
            <person name="Kyndt J.A."/>
        </authorList>
    </citation>
    <scope>NUCLEOTIDE SEQUENCE [LARGE SCALE GENOMIC DNA]</scope>
    <source>
        <strain evidence="1 2">DSM 260</strain>
    </source>
</reference>
<dbReference type="RefSeq" id="WP_139626018.1">
    <property type="nucleotide sequence ID" value="NZ_VDCI01000001.1"/>
</dbReference>
<evidence type="ECO:0000313" key="2">
    <source>
        <dbReference type="Proteomes" id="UP000309544"/>
    </source>
</evidence>
<name>A0A5C4S2J6_PROVB</name>
<dbReference type="GO" id="GO:0016787">
    <property type="term" value="F:hydrolase activity"/>
    <property type="evidence" value="ECO:0007669"/>
    <property type="project" value="UniProtKB-KW"/>
</dbReference>
<protein>
    <submittedName>
        <fullName evidence="1">Alpha/beta fold hydrolase</fullName>
    </submittedName>
</protein>
<gene>
    <name evidence="1" type="ORF">FGF68_00585</name>
</gene>
<keyword evidence="1" id="KW-0378">Hydrolase</keyword>
<comment type="caution">
    <text evidence="1">The sequence shown here is derived from an EMBL/GenBank/DDBJ whole genome shotgun (WGS) entry which is preliminary data.</text>
</comment>
<dbReference type="SUPFAM" id="SSF53474">
    <property type="entry name" value="alpha/beta-Hydrolases"/>
    <property type="match status" value="1"/>
</dbReference>
<dbReference type="InterPro" id="IPR029058">
    <property type="entry name" value="AB_hydrolase_fold"/>
</dbReference>
<dbReference type="Proteomes" id="UP000309544">
    <property type="component" value="Unassembled WGS sequence"/>
</dbReference>
<dbReference type="InterPro" id="IPR007398">
    <property type="entry name" value="BioG"/>
</dbReference>